<keyword evidence="9" id="KW-0648">Protein biosynthesis</keyword>
<dbReference type="FunFam" id="3.30.930.10:FF:000038">
    <property type="entry name" value="Aspartate--tRNA ligase"/>
    <property type="match status" value="1"/>
</dbReference>
<comment type="similarity">
    <text evidence="2">Belongs to the class-II aminoacyl-tRNA synthetase family. Type 2 subfamily.</text>
</comment>
<keyword evidence="5" id="KW-0963">Cytoplasm</keyword>
<name>A0AA38TXQ1_9EURO</name>
<protein>
    <recommendedName>
        <fullName evidence="4">Aspartate--tRNA ligase, cytoplasmic</fullName>
        <ecNumber evidence="3">6.1.1.12</ecNumber>
    </recommendedName>
    <alternativeName>
        <fullName evidence="11">Aspartyl-tRNA synthetase</fullName>
    </alternativeName>
    <alternativeName>
        <fullName evidence="13">Probable aspartate--tRNA ligase, cytoplasmic</fullName>
    </alternativeName>
</protein>
<evidence type="ECO:0000256" key="2">
    <source>
        <dbReference type="ARBA" id="ARBA00005312"/>
    </source>
</evidence>
<keyword evidence="8" id="KW-0067">ATP-binding</keyword>
<dbReference type="Proteomes" id="UP001172673">
    <property type="component" value="Unassembled WGS sequence"/>
</dbReference>
<dbReference type="Gene3D" id="2.40.50.140">
    <property type="entry name" value="Nucleic acid-binding proteins"/>
    <property type="match status" value="1"/>
</dbReference>
<dbReference type="InterPro" id="IPR012340">
    <property type="entry name" value="NA-bd_OB-fold"/>
</dbReference>
<evidence type="ECO:0000313" key="17">
    <source>
        <dbReference type="Proteomes" id="UP001172673"/>
    </source>
</evidence>
<evidence type="ECO:0000256" key="12">
    <source>
        <dbReference type="ARBA" id="ARBA00047904"/>
    </source>
</evidence>
<evidence type="ECO:0000256" key="9">
    <source>
        <dbReference type="ARBA" id="ARBA00022917"/>
    </source>
</evidence>
<dbReference type="GO" id="GO:0005524">
    <property type="term" value="F:ATP binding"/>
    <property type="evidence" value="ECO:0007669"/>
    <property type="project" value="UniProtKB-KW"/>
</dbReference>
<dbReference type="InterPro" id="IPR004364">
    <property type="entry name" value="Aa-tRNA-synt_II"/>
</dbReference>
<evidence type="ECO:0000256" key="1">
    <source>
        <dbReference type="ARBA" id="ARBA00004496"/>
    </source>
</evidence>
<dbReference type="SUPFAM" id="SSF55681">
    <property type="entry name" value="Class II aaRS and biotin synthetases"/>
    <property type="match status" value="1"/>
</dbReference>
<comment type="subcellular location">
    <subcellularLocation>
        <location evidence="1">Cytoplasm</location>
    </subcellularLocation>
</comment>
<evidence type="ECO:0000259" key="15">
    <source>
        <dbReference type="PROSITE" id="PS50862"/>
    </source>
</evidence>
<dbReference type="InterPro" id="IPR006195">
    <property type="entry name" value="aa-tRNA-synth_II"/>
</dbReference>
<feature type="compositionally biased region" description="Low complexity" evidence="14">
    <location>
        <begin position="53"/>
        <end position="62"/>
    </location>
</feature>
<evidence type="ECO:0000256" key="3">
    <source>
        <dbReference type="ARBA" id="ARBA00012841"/>
    </source>
</evidence>
<dbReference type="InterPro" id="IPR045864">
    <property type="entry name" value="aa-tRNA-synth_II/BPL/LPL"/>
</dbReference>
<dbReference type="NCBIfam" id="NF003483">
    <property type="entry name" value="PRK05159.1"/>
    <property type="match status" value="1"/>
</dbReference>
<evidence type="ECO:0000256" key="8">
    <source>
        <dbReference type="ARBA" id="ARBA00022840"/>
    </source>
</evidence>
<dbReference type="AlphaFoldDB" id="A0AA38TXQ1"/>
<evidence type="ECO:0000256" key="4">
    <source>
        <dbReference type="ARBA" id="ARBA00018853"/>
    </source>
</evidence>
<dbReference type="PRINTS" id="PR01042">
    <property type="entry name" value="TRNASYNTHASP"/>
</dbReference>
<evidence type="ECO:0000256" key="14">
    <source>
        <dbReference type="SAM" id="MobiDB-lite"/>
    </source>
</evidence>
<sequence length="554" mass="61339">MENKEASLPSHAKDNPNIAADGAPSKNALKKAQKDAEKAAKKAAAKAKEAEQKATQQAQAAEDTAKDNYGELPQDEVQITHLKKLGEDSVDKEITIIARIHNSRSQSAKLAFLMLRQQGKTIQAVVAATGDAVSKQMVKWAVGLNINSFVRVTGLVKKPDPPVASASVSNLELHATKIYLVSPAAEQIPMQVKDAERPPPATADEGEAAVDAEGAPIVTLKTRLDNRVIDLQTECNQAIFTISSAVEGLFEEYMLKSGSRKFNTPKLLGAATEGGSGVFEVSNYFGKSAFLAQSPQLYKQMLIAADCESVYEIGPVFRAENSNTHRHLTEFTGLDFEMVFNHHYHEVLDYAESLIVFIISELQSRYKDEIAVVHKYFPRAGDFHLKDGKALRLKYFDGIKLLREAGVDTTEQDNYVTDLTTAQEKKLGLIIREKYDTDFYVLDEFPMVVRPFYTKSHPKDPKLSNSYDFFMRGEEIMSGAQRINDATELEASMRAKGVDPNSEGFVDYVNAFRQGCRPHAGGGLGLNRIVMFFLGLDNVRQATPFPRDPQRLRP</sequence>
<evidence type="ECO:0000256" key="13">
    <source>
        <dbReference type="ARBA" id="ARBA00070516"/>
    </source>
</evidence>
<keyword evidence="7" id="KW-0547">Nucleotide-binding</keyword>
<comment type="caution">
    <text evidence="16">The sequence shown here is derived from an EMBL/GenBank/DDBJ whole genome shotgun (WGS) entry which is preliminary data.</text>
</comment>
<dbReference type="GO" id="GO:0005829">
    <property type="term" value="C:cytosol"/>
    <property type="evidence" value="ECO:0007669"/>
    <property type="project" value="TreeGrafter"/>
</dbReference>
<keyword evidence="6" id="KW-0436">Ligase</keyword>
<dbReference type="FunFam" id="2.40.50.140:FF:000132">
    <property type="entry name" value="Aspartyl-tRNA synthetase, cytoplasmic"/>
    <property type="match status" value="1"/>
</dbReference>
<evidence type="ECO:0000256" key="7">
    <source>
        <dbReference type="ARBA" id="ARBA00022741"/>
    </source>
</evidence>
<dbReference type="PANTHER" id="PTHR43450:SF1">
    <property type="entry name" value="ASPARTATE--TRNA LIGASE, CYTOPLASMIC"/>
    <property type="match status" value="1"/>
</dbReference>
<proteinExistence type="inferred from homology"/>
<evidence type="ECO:0000313" key="16">
    <source>
        <dbReference type="EMBL" id="KAJ9602104.1"/>
    </source>
</evidence>
<comment type="catalytic activity">
    <reaction evidence="12">
        <text>tRNA(Asp) + L-aspartate + ATP = L-aspartyl-tRNA(Asp) + AMP + diphosphate</text>
        <dbReference type="Rhea" id="RHEA:19649"/>
        <dbReference type="Rhea" id="RHEA-COMP:9660"/>
        <dbReference type="Rhea" id="RHEA-COMP:9678"/>
        <dbReference type="ChEBI" id="CHEBI:29991"/>
        <dbReference type="ChEBI" id="CHEBI:30616"/>
        <dbReference type="ChEBI" id="CHEBI:33019"/>
        <dbReference type="ChEBI" id="CHEBI:78442"/>
        <dbReference type="ChEBI" id="CHEBI:78516"/>
        <dbReference type="ChEBI" id="CHEBI:456215"/>
        <dbReference type="EC" id="6.1.1.12"/>
    </reaction>
</comment>
<gene>
    <name evidence="16" type="ORF">H2200_013464</name>
</gene>
<dbReference type="CDD" id="cd00776">
    <property type="entry name" value="AsxRS_core"/>
    <property type="match status" value="1"/>
</dbReference>
<dbReference type="HAMAP" id="MF_02075">
    <property type="entry name" value="Asp_tRNA_synth_type2"/>
    <property type="match status" value="1"/>
</dbReference>
<dbReference type="SUPFAM" id="SSF50249">
    <property type="entry name" value="Nucleic acid-binding proteins"/>
    <property type="match status" value="1"/>
</dbReference>
<evidence type="ECO:0000256" key="11">
    <source>
        <dbReference type="ARBA" id="ARBA00033155"/>
    </source>
</evidence>
<keyword evidence="17" id="KW-1185">Reference proteome</keyword>
<dbReference type="EMBL" id="JAPDRK010000029">
    <property type="protein sequence ID" value="KAJ9602104.1"/>
    <property type="molecule type" value="Genomic_DNA"/>
</dbReference>
<keyword evidence="10" id="KW-0030">Aminoacyl-tRNA synthetase</keyword>
<dbReference type="GO" id="GO:0003723">
    <property type="term" value="F:RNA binding"/>
    <property type="evidence" value="ECO:0007669"/>
    <property type="project" value="TreeGrafter"/>
</dbReference>
<evidence type="ECO:0000256" key="6">
    <source>
        <dbReference type="ARBA" id="ARBA00022598"/>
    </source>
</evidence>
<feature type="compositionally biased region" description="Basic and acidic residues" evidence="14">
    <location>
        <begin position="32"/>
        <end position="52"/>
    </location>
</feature>
<dbReference type="GO" id="GO:0004815">
    <property type="term" value="F:aspartate-tRNA ligase activity"/>
    <property type="evidence" value="ECO:0007669"/>
    <property type="project" value="UniProtKB-EC"/>
</dbReference>
<reference evidence="16" key="1">
    <citation type="submission" date="2022-10" db="EMBL/GenBank/DDBJ databases">
        <title>Culturing micro-colonial fungi from biological soil crusts in the Mojave desert and describing Neophaeococcomyces mojavensis, and introducing the new genera and species Taxawa tesnikishii.</title>
        <authorList>
            <person name="Kurbessoian T."/>
            <person name="Stajich J.E."/>
        </authorList>
    </citation>
    <scope>NUCLEOTIDE SEQUENCE</scope>
    <source>
        <strain evidence="16">TK_41</strain>
    </source>
</reference>
<dbReference type="Gene3D" id="3.30.930.10">
    <property type="entry name" value="Bira Bifunctional Protein, Domain 2"/>
    <property type="match status" value="1"/>
</dbReference>
<dbReference type="NCBIfam" id="TIGR00458">
    <property type="entry name" value="aspS_nondisc"/>
    <property type="match status" value="1"/>
</dbReference>
<evidence type="ECO:0000256" key="5">
    <source>
        <dbReference type="ARBA" id="ARBA00022490"/>
    </source>
</evidence>
<dbReference type="GO" id="GO:0017101">
    <property type="term" value="C:aminoacyl-tRNA synthetase multienzyme complex"/>
    <property type="evidence" value="ECO:0007669"/>
    <property type="project" value="TreeGrafter"/>
</dbReference>
<feature type="domain" description="Aminoacyl-transfer RNA synthetases class-II family profile" evidence="15">
    <location>
        <begin position="240"/>
        <end position="554"/>
    </location>
</feature>
<feature type="region of interest" description="Disordered" evidence="14">
    <location>
        <begin position="1"/>
        <end position="64"/>
    </location>
</feature>
<accession>A0AA38TXQ1</accession>
<dbReference type="PANTHER" id="PTHR43450">
    <property type="entry name" value="ASPARTYL-TRNA SYNTHETASE"/>
    <property type="match status" value="1"/>
</dbReference>
<dbReference type="InterPro" id="IPR002312">
    <property type="entry name" value="Asp/Asn-tRNA-synth_IIb"/>
</dbReference>
<evidence type="ECO:0000256" key="10">
    <source>
        <dbReference type="ARBA" id="ARBA00023146"/>
    </source>
</evidence>
<dbReference type="PROSITE" id="PS50862">
    <property type="entry name" value="AA_TRNA_LIGASE_II"/>
    <property type="match status" value="1"/>
</dbReference>
<dbReference type="Pfam" id="PF00152">
    <property type="entry name" value="tRNA-synt_2"/>
    <property type="match status" value="1"/>
</dbReference>
<organism evidence="16 17">
    <name type="scientific">Cladophialophora chaetospira</name>
    <dbReference type="NCBI Taxonomy" id="386627"/>
    <lineage>
        <taxon>Eukaryota</taxon>
        <taxon>Fungi</taxon>
        <taxon>Dikarya</taxon>
        <taxon>Ascomycota</taxon>
        <taxon>Pezizomycotina</taxon>
        <taxon>Eurotiomycetes</taxon>
        <taxon>Chaetothyriomycetidae</taxon>
        <taxon>Chaetothyriales</taxon>
        <taxon>Herpotrichiellaceae</taxon>
        <taxon>Cladophialophora</taxon>
    </lineage>
</organism>
<dbReference type="GO" id="GO:0006422">
    <property type="term" value="P:aspartyl-tRNA aminoacylation"/>
    <property type="evidence" value="ECO:0007669"/>
    <property type="project" value="InterPro"/>
</dbReference>
<dbReference type="Pfam" id="PF01336">
    <property type="entry name" value="tRNA_anti-codon"/>
    <property type="match status" value="1"/>
</dbReference>
<dbReference type="CDD" id="cd04320">
    <property type="entry name" value="AspRS_cyto_N"/>
    <property type="match status" value="1"/>
</dbReference>
<dbReference type="EC" id="6.1.1.12" evidence="3"/>
<dbReference type="InterPro" id="IPR004365">
    <property type="entry name" value="NA-bd_OB_tRNA"/>
</dbReference>
<dbReference type="InterPro" id="IPR004523">
    <property type="entry name" value="Asp-tRNA_synthase_2"/>
</dbReference>